<organism evidence="10 11">
    <name type="scientific">Mesobacillus persicus</name>
    <dbReference type="NCBI Taxonomy" id="930146"/>
    <lineage>
        <taxon>Bacteria</taxon>
        <taxon>Bacillati</taxon>
        <taxon>Bacillota</taxon>
        <taxon>Bacilli</taxon>
        <taxon>Bacillales</taxon>
        <taxon>Bacillaceae</taxon>
        <taxon>Mesobacillus</taxon>
    </lineage>
</organism>
<evidence type="ECO:0000256" key="2">
    <source>
        <dbReference type="ARBA" id="ARBA00007362"/>
    </source>
</evidence>
<evidence type="ECO:0000256" key="5">
    <source>
        <dbReference type="ARBA" id="ARBA00022692"/>
    </source>
</evidence>
<dbReference type="EMBL" id="FOBW01000002">
    <property type="protein sequence ID" value="SEM38408.1"/>
    <property type="molecule type" value="Genomic_DNA"/>
</dbReference>
<dbReference type="NCBIfam" id="TIGR00688">
    <property type="entry name" value="rarD"/>
    <property type="match status" value="1"/>
</dbReference>
<dbReference type="PANTHER" id="PTHR22911">
    <property type="entry name" value="ACYL-MALONYL CONDENSING ENZYME-RELATED"/>
    <property type="match status" value="1"/>
</dbReference>
<gene>
    <name evidence="10" type="ORF">SAMN05192533_102413</name>
</gene>
<feature type="domain" description="EamA" evidence="9">
    <location>
        <begin position="9"/>
        <end position="149"/>
    </location>
</feature>
<evidence type="ECO:0000256" key="1">
    <source>
        <dbReference type="ARBA" id="ARBA00004651"/>
    </source>
</evidence>
<feature type="transmembrane region" description="Helical" evidence="8">
    <location>
        <begin position="184"/>
        <end position="203"/>
    </location>
</feature>
<name>A0A1H7XZ68_9BACI</name>
<evidence type="ECO:0000256" key="6">
    <source>
        <dbReference type="ARBA" id="ARBA00022989"/>
    </source>
</evidence>
<feature type="transmembrane region" description="Helical" evidence="8">
    <location>
        <begin position="40"/>
        <end position="57"/>
    </location>
</feature>
<keyword evidence="11" id="KW-1185">Reference proteome</keyword>
<feature type="transmembrane region" description="Helical" evidence="8">
    <location>
        <begin position="133"/>
        <end position="149"/>
    </location>
</feature>
<dbReference type="Proteomes" id="UP000198553">
    <property type="component" value="Unassembled WGS sequence"/>
</dbReference>
<keyword evidence="3" id="KW-0813">Transport</keyword>
<dbReference type="InterPro" id="IPR037185">
    <property type="entry name" value="EmrE-like"/>
</dbReference>
<dbReference type="Gene3D" id="1.10.3730.20">
    <property type="match status" value="1"/>
</dbReference>
<evidence type="ECO:0000256" key="8">
    <source>
        <dbReference type="SAM" id="Phobius"/>
    </source>
</evidence>
<proteinExistence type="inferred from homology"/>
<feature type="transmembrane region" description="Helical" evidence="8">
    <location>
        <begin position="209"/>
        <end position="234"/>
    </location>
</feature>
<dbReference type="PANTHER" id="PTHR22911:SF137">
    <property type="entry name" value="SOLUTE CARRIER FAMILY 35 MEMBER G2-RELATED"/>
    <property type="match status" value="1"/>
</dbReference>
<accession>A0A1H7XZ68</accession>
<dbReference type="GO" id="GO:0005886">
    <property type="term" value="C:plasma membrane"/>
    <property type="evidence" value="ECO:0007669"/>
    <property type="project" value="UniProtKB-SubCell"/>
</dbReference>
<evidence type="ECO:0000256" key="3">
    <source>
        <dbReference type="ARBA" id="ARBA00022448"/>
    </source>
</evidence>
<feature type="domain" description="EamA" evidence="9">
    <location>
        <begin position="158"/>
        <end position="287"/>
    </location>
</feature>
<dbReference type="InterPro" id="IPR004626">
    <property type="entry name" value="RarD"/>
</dbReference>
<feature type="transmembrane region" description="Helical" evidence="8">
    <location>
        <begin position="271"/>
        <end position="289"/>
    </location>
</feature>
<reference evidence="11" key="1">
    <citation type="submission" date="2016-10" db="EMBL/GenBank/DDBJ databases">
        <authorList>
            <person name="Varghese N."/>
            <person name="Submissions S."/>
        </authorList>
    </citation>
    <scope>NUCLEOTIDE SEQUENCE [LARGE SCALE GENOMIC DNA]</scope>
    <source>
        <strain evidence="11">B48,IBRC-M 10115,DSM 25386,CECT 8001</strain>
    </source>
</reference>
<feature type="transmembrane region" description="Helical" evidence="8">
    <location>
        <begin position="155"/>
        <end position="172"/>
    </location>
</feature>
<dbReference type="InterPro" id="IPR000620">
    <property type="entry name" value="EamA_dom"/>
</dbReference>
<evidence type="ECO:0000256" key="7">
    <source>
        <dbReference type="ARBA" id="ARBA00023136"/>
    </source>
</evidence>
<dbReference type="SUPFAM" id="SSF103481">
    <property type="entry name" value="Multidrug resistance efflux transporter EmrE"/>
    <property type="match status" value="2"/>
</dbReference>
<dbReference type="OrthoDB" id="369870at2"/>
<keyword evidence="5 8" id="KW-0812">Transmembrane</keyword>
<evidence type="ECO:0000313" key="10">
    <source>
        <dbReference type="EMBL" id="SEM38408.1"/>
    </source>
</evidence>
<sequence length="310" mass="34762">MANRTEQQNGILYAAGAYILWGFLPIYWKLLDHVGAEEILANRVIWSFLFMLVLLGLTKKWSLFVGTLKGFAKNKKQLLALVIASVLISINWFVYIWAVNSEQMVETSLGYYINPLVSVLLGIVFFKEKLSRAQIFSFLLAAIGVVIMTMSYGKFPWIAITLALSFGLYGMAKKMIKIESSVGLALETMVVTPIAMIYMILFFESSHSLLIGGWETGLLLIGSGVATAVPLLFFARGAQKIPLSMLGFLQYIAPTIMLILGIFIYEENFSMSQLLAFTFIWAALTIYSVSRTKLVSSIELKWRKEKSTHI</sequence>
<comment type="subcellular location">
    <subcellularLocation>
        <location evidence="1">Cell membrane</location>
        <topology evidence="1">Multi-pass membrane protein</topology>
    </subcellularLocation>
</comment>
<evidence type="ECO:0000256" key="4">
    <source>
        <dbReference type="ARBA" id="ARBA00022475"/>
    </source>
</evidence>
<feature type="transmembrane region" description="Helical" evidence="8">
    <location>
        <begin position="78"/>
        <end position="97"/>
    </location>
</feature>
<protein>
    <submittedName>
        <fullName evidence="10">Chloramphenicol-sensitive protein RarD</fullName>
    </submittedName>
</protein>
<feature type="transmembrane region" description="Helical" evidence="8">
    <location>
        <begin position="246"/>
        <end position="265"/>
    </location>
</feature>
<dbReference type="AlphaFoldDB" id="A0A1H7XZ68"/>
<feature type="transmembrane region" description="Helical" evidence="8">
    <location>
        <begin position="109"/>
        <end position="126"/>
    </location>
</feature>
<keyword evidence="6 8" id="KW-1133">Transmembrane helix</keyword>
<dbReference type="Pfam" id="PF00892">
    <property type="entry name" value="EamA"/>
    <property type="match status" value="2"/>
</dbReference>
<dbReference type="RefSeq" id="WP_090741619.1">
    <property type="nucleotide sequence ID" value="NZ_FOBW01000002.1"/>
</dbReference>
<feature type="transmembrane region" description="Helical" evidence="8">
    <location>
        <begin position="12"/>
        <end position="28"/>
    </location>
</feature>
<evidence type="ECO:0000259" key="9">
    <source>
        <dbReference type="Pfam" id="PF00892"/>
    </source>
</evidence>
<evidence type="ECO:0000313" key="11">
    <source>
        <dbReference type="Proteomes" id="UP000198553"/>
    </source>
</evidence>
<comment type="similarity">
    <text evidence="2">Belongs to the EamA transporter family.</text>
</comment>
<keyword evidence="4" id="KW-1003">Cell membrane</keyword>
<keyword evidence="7 8" id="KW-0472">Membrane</keyword>